<dbReference type="EMBL" id="JAXIVS010000005">
    <property type="protein sequence ID" value="MDY7228004.1"/>
    <property type="molecule type" value="Genomic_DNA"/>
</dbReference>
<accession>A0ABU5H3I5</accession>
<comment type="caution">
    <text evidence="3">The sequence shown here is derived from an EMBL/GenBank/DDBJ whole genome shotgun (WGS) entry which is preliminary data.</text>
</comment>
<dbReference type="SMART" id="SM00327">
    <property type="entry name" value="VWA"/>
    <property type="match status" value="1"/>
</dbReference>
<dbReference type="Proteomes" id="UP001291309">
    <property type="component" value="Unassembled WGS sequence"/>
</dbReference>
<evidence type="ECO:0000313" key="4">
    <source>
        <dbReference type="Proteomes" id="UP001291309"/>
    </source>
</evidence>
<dbReference type="Pfam" id="PF13768">
    <property type="entry name" value="VWA_3"/>
    <property type="match status" value="1"/>
</dbReference>
<gene>
    <name evidence="3" type="ORF">SYV04_16420</name>
</gene>
<keyword evidence="1" id="KW-0732">Signal</keyword>
<evidence type="ECO:0000313" key="3">
    <source>
        <dbReference type="EMBL" id="MDY7228004.1"/>
    </source>
</evidence>
<sequence length="448" mass="48435">MNRPTCLGTCALLAALLLSGLASAEEPEVPEYAEGWKQTWLEAKKNGSLQLTGKLSTPSISPGTQELFAVLELRTVDFPPGERAPASVALVIDRSASTAGRRLLIAKKTALALISGLSERDQLAIVLVGNAPEVFPLQPVTAENREKMKAFVEEAQALGRSDLSGGLDEAIATLNKNKEGDFFRQVILFSDGQATEGMVDAVGLAQIARDIREDHSIHVNTVAIGEDANLELMAGMAKEGWGFAASMNDSSEVERVAKRQRWQLMQRAADKVVLRVKLPSTVSIVDVLGHESSRQGDTLLIPVGELGPGEVLRTILQLSTTNTGKQARPLEIAQVELQYENALTERTKSQELALKAEFKPQKSKAPPELDTEALQQVTRSLLTRQLARATETAAEGDVPGATKLLEETRGTLKRLSTQGKFDVGEELAMLEAKSHEIAPKPAAKKKKR</sequence>
<evidence type="ECO:0000256" key="1">
    <source>
        <dbReference type="SAM" id="SignalP"/>
    </source>
</evidence>
<dbReference type="Gene3D" id="3.40.50.410">
    <property type="entry name" value="von Willebrand factor, type A domain"/>
    <property type="match status" value="1"/>
</dbReference>
<feature type="chain" id="PRO_5045686578" evidence="1">
    <location>
        <begin position="25"/>
        <end position="448"/>
    </location>
</feature>
<protein>
    <submittedName>
        <fullName evidence="3">VWA domain-containing protein</fullName>
    </submittedName>
</protein>
<feature type="signal peptide" evidence="1">
    <location>
        <begin position="1"/>
        <end position="24"/>
    </location>
</feature>
<feature type="domain" description="VWFA" evidence="2">
    <location>
        <begin position="87"/>
        <end position="260"/>
    </location>
</feature>
<dbReference type="PROSITE" id="PS50234">
    <property type="entry name" value="VWFA"/>
    <property type="match status" value="1"/>
</dbReference>
<proteinExistence type="predicted"/>
<keyword evidence="4" id="KW-1185">Reference proteome</keyword>
<dbReference type="SUPFAM" id="SSF53300">
    <property type="entry name" value="vWA-like"/>
    <property type="match status" value="1"/>
</dbReference>
<evidence type="ECO:0000259" key="2">
    <source>
        <dbReference type="PROSITE" id="PS50234"/>
    </source>
</evidence>
<dbReference type="RefSeq" id="WP_321546732.1">
    <property type="nucleotide sequence ID" value="NZ_JAXIVS010000005.1"/>
</dbReference>
<name>A0ABU5H3I5_9BACT</name>
<dbReference type="InterPro" id="IPR002035">
    <property type="entry name" value="VWF_A"/>
</dbReference>
<dbReference type="PANTHER" id="PTHR45737">
    <property type="entry name" value="VON WILLEBRAND FACTOR A DOMAIN-CONTAINING PROTEIN 5A"/>
    <property type="match status" value="1"/>
</dbReference>
<organism evidence="3 4">
    <name type="scientific">Hyalangium rubrum</name>
    <dbReference type="NCBI Taxonomy" id="3103134"/>
    <lineage>
        <taxon>Bacteria</taxon>
        <taxon>Pseudomonadati</taxon>
        <taxon>Myxococcota</taxon>
        <taxon>Myxococcia</taxon>
        <taxon>Myxococcales</taxon>
        <taxon>Cystobacterineae</taxon>
        <taxon>Archangiaceae</taxon>
        <taxon>Hyalangium</taxon>
    </lineage>
</organism>
<reference evidence="3 4" key="1">
    <citation type="submission" date="2023-12" db="EMBL/GenBank/DDBJ databases">
        <title>the genome sequence of Hyalangium sp. s54d21.</title>
        <authorList>
            <person name="Zhang X."/>
        </authorList>
    </citation>
    <scope>NUCLEOTIDE SEQUENCE [LARGE SCALE GENOMIC DNA]</scope>
    <source>
        <strain evidence="4">s54d21</strain>
    </source>
</reference>
<dbReference type="InterPro" id="IPR036465">
    <property type="entry name" value="vWFA_dom_sf"/>
</dbReference>
<dbReference type="PANTHER" id="PTHR45737:SF6">
    <property type="entry name" value="VON WILLEBRAND FACTOR A DOMAIN-CONTAINING PROTEIN 5A"/>
    <property type="match status" value="1"/>
</dbReference>